<accession>A0A6J4QE25</accession>
<gene>
    <name evidence="1" type="ORF">AVDCRST_MAG64-3768</name>
</gene>
<evidence type="ECO:0000313" key="1">
    <source>
        <dbReference type="EMBL" id="CAA9435404.1"/>
    </source>
</evidence>
<reference evidence="1" key="1">
    <citation type="submission" date="2020-02" db="EMBL/GenBank/DDBJ databases">
        <authorList>
            <person name="Meier V. D."/>
        </authorList>
    </citation>
    <scope>NUCLEOTIDE SEQUENCE</scope>
    <source>
        <strain evidence="1">AVDCRST_MAG64</strain>
    </source>
</reference>
<organism evidence="1">
    <name type="scientific">uncultured Phycisphaerae bacterium</name>
    <dbReference type="NCBI Taxonomy" id="904963"/>
    <lineage>
        <taxon>Bacteria</taxon>
        <taxon>Pseudomonadati</taxon>
        <taxon>Planctomycetota</taxon>
        <taxon>Phycisphaerae</taxon>
        <taxon>environmental samples</taxon>
    </lineage>
</organism>
<dbReference type="AlphaFoldDB" id="A0A6J4QE25"/>
<protein>
    <submittedName>
        <fullName evidence="1">Uncharacterized protein</fullName>
    </submittedName>
</protein>
<dbReference type="EMBL" id="CADCUQ010000873">
    <property type="protein sequence ID" value="CAA9435404.1"/>
    <property type="molecule type" value="Genomic_DNA"/>
</dbReference>
<sequence>MAKRGGSSPDALLDHLSALRQAPSSPEFAAELRKALQIEAQPAR</sequence>
<proteinExistence type="predicted"/>
<name>A0A6J4QE25_9BACT</name>